<accession>A0A0B8MZ01</accession>
<dbReference type="InterPro" id="IPR012270">
    <property type="entry name" value="CCR4-NOT_su3/5"/>
</dbReference>
<gene>
    <name evidence="14" type="ORF">TCE0_047f17848</name>
</gene>
<feature type="domain" description="CCR4-Not complex component Not N-terminal" evidence="12">
    <location>
        <begin position="3"/>
        <end position="231"/>
    </location>
</feature>
<evidence type="ECO:0000256" key="9">
    <source>
        <dbReference type="ARBA" id="ARBA00023242"/>
    </source>
</evidence>
<name>A0A0B8MZ01_TALPI</name>
<evidence type="ECO:0000256" key="8">
    <source>
        <dbReference type="ARBA" id="ARBA00023163"/>
    </source>
</evidence>
<dbReference type="Pfam" id="PF04153">
    <property type="entry name" value="NOT2_3_5_C"/>
    <property type="match status" value="1"/>
</dbReference>
<keyword evidence="6" id="KW-0597">Phosphoprotein</keyword>
<feature type="compositionally biased region" description="Polar residues" evidence="11">
    <location>
        <begin position="358"/>
        <end position="370"/>
    </location>
</feature>
<feature type="region of interest" description="Disordered" evidence="11">
    <location>
        <begin position="272"/>
        <end position="291"/>
    </location>
</feature>
<organism evidence="14 15">
    <name type="scientific">Talaromyces pinophilus</name>
    <name type="common">Penicillium pinophilum</name>
    <dbReference type="NCBI Taxonomy" id="128442"/>
    <lineage>
        <taxon>Eukaryota</taxon>
        <taxon>Fungi</taxon>
        <taxon>Dikarya</taxon>
        <taxon>Ascomycota</taxon>
        <taxon>Pezizomycotina</taxon>
        <taxon>Eurotiomycetes</taxon>
        <taxon>Eurotiomycetidae</taxon>
        <taxon>Eurotiales</taxon>
        <taxon>Trichocomaceae</taxon>
        <taxon>Talaromyces</taxon>
        <taxon>Talaromyces sect. Talaromyces</taxon>
    </lineage>
</organism>
<sequence length="559" mass="63111">MTSRKTQQEIEKTFKKVAEGMATFEGIYEKIKVANNTTQRDRLEENLKREIKKLQRFRDQIKTWAAGNEVKDKTPLLEQRRAIETCMEQFKAVEKDLKTKAYSKEGLSAASRLDPKEKEKAESCDFLSNMVDELQQRIEAMEAEEEVIQASLKKGKKDVTKANRLADISRVTERHKWHVNKLELLLRSLQNGNVEVSQVLDLKDSIKYYVEDGHNIDYSGEDETLYDDLNLGDDETAFGVGHEAPLPTRLPGETLKYASAAAAAAASDRSGVGIAPLPPPPGSSPASSSVFPVSKAGSTYSPGVNSVQLASRIVSTPEPTEKLIRTESPAPAQAASVKPVSATPDLPTPVEKNEPAPSKSTSSQVQNGNVTKEETTPASTTTNGQDDSIYHLPPGLQDLIQSFETTKTRGEANISSASVQRLLAASLNSCPEPGDAEKPRHYKPQNPYNTPLYYPQEPLPIFDDHRLYDTGRIDTDTLFYIFYYQQGTYQQYLAAKSLKNQSWRFHKLYQTWFQRHEEPKMITEEFEQGTYRFFDYESTWMNRRKADFKFIYKFLEDDL</sequence>
<dbReference type="GO" id="GO:0005634">
    <property type="term" value="C:nucleus"/>
    <property type="evidence" value="ECO:0007669"/>
    <property type="project" value="UniProtKB-SubCell"/>
</dbReference>
<keyword evidence="10" id="KW-0175">Coiled coil</keyword>
<evidence type="ECO:0000256" key="3">
    <source>
        <dbReference type="ARBA" id="ARBA00007682"/>
    </source>
</evidence>
<dbReference type="Pfam" id="PF04065">
    <property type="entry name" value="Not3"/>
    <property type="match status" value="1"/>
</dbReference>
<feature type="coiled-coil region" evidence="10">
    <location>
        <begin position="124"/>
        <end position="151"/>
    </location>
</feature>
<evidence type="ECO:0000256" key="5">
    <source>
        <dbReference type="ARBA" id="ARBA00022491"/>
    </source>
</evidence>
<evidence type="ECO:0000256" key="4">
    <source>
        <dbReference type="ARBA" id="ARBA00022490"/>
    </source>
</evidence>
<dbReference type="PANTHER" id="PTHR23326">
    <property type="entry name" value="CCR4 NOT-RELATED"/>
    <property type="match status" value="1"/>
</dbReference>
<dbReference type="AlphaFoldDB" id="A0A0B8MZ01"/>
<dbReference type="Gene3D" id="2.30.30.1020">
    <property type="entry name" value="CCR4-NOT complex subunit 2/3/5, C-terminal domain"/>
    <property type="match status" value="1"/>
</dbReference>
<comment type="similarity">
    <text evidence="3">Belongs to the CNOT2/3/5 family.</text>
</comment>
<evidence type="ECO:0000256" key="7">
    <source>
        <dbReference type="ARBA" id="ARBA00023015"/>
    </source>
</evidence>
<keyword evidence="4" id="KW-0963">Cytoplasm</keyword>
<evidence type="ECO:0008006" key="16">
    <source>
        <dbReference type="Google" id="ProtNLM"/>
    </source>
</evidence>
<keyword evidence="7" id="KW-0805">Transcription regulation</keyword>
<dbReference type="EMBL" id="DF933843">
    <property type="protein sequence ID" value="GAM43220.1"/>
    <property type="molecule type" value="Genomic_DNA"/>
</dbReference>
<evidence type="ECO:0000256" key="6">
    <source>
        <dbReference type="ARBA" id="ARBA00022553"/>
    </source>
</evidence>
<dbReference type="InterPro" id="IPR038635">
    <property type="entry name" value="CCR4-NOT_su2/3/5_C_sf"/>
</dbReference>
<keyword evidence="9" id="KW-0539">Nucleus</keyword>
<feature type="region of interest" description="Disordered" evidence="11">
    <location>
        <begin position="318"/>
        <end position="393"/>
    </location>
</feature>
<proteinExistence type="inferred from homology"/>
<dbReference type="InterPro" id="IPR007207">
    <property type="entry name" value="Not_N"/>
</dbReference>
<dbReference type="InterPro" id="IPR007282">
    <property type="entry name" value="NOT2/3/5_C"/>
</dbReference>
<dbReference type="GO" id="GO:0005737">
    <property type="term" value="C:cytoplasm"/>
    <property type="evidence" value="ECO:0007669"/>
    <property type="project" value="UniProtKB-SubCell"/>
</dbReference>
<keyword evidence="5" id="KW-0678">Repressor</keyword>
<dbReference type="GO" id="GO:0030015">
    <property type="term" value="C:CCR4-NOT core complex"/>
    <property type="evidence" value="ECO:0007669"/>
    <property type="project" value="InterPro"/>
</dbReference>
<evidence type="ECO:0000256" key="1">
    <source>
        <dbReference type="ARBA" id="ARBA00004123"/>
    </source>
</evidence>
<dbReference type="InterPro" id="IPR040168">
    <property type="entry name" value="Not2/3/5"/>
</dbReference>
<evidence type="ECO:0000313" key="15">
    <source>
        <dbReference type="Proteomes" id="UP000053095"/>
    </source>
</evidence>
<dbReference type="PIRSF" id="PIRSF005290">
    <property type="entry name" value="NOT_su_3_5"/>
    <property type="match status" value="1"/>
</dbReference>
<evidence type="ECO:0000256" key="10">
    <source>
        <dbReference type="SAM" id="Coils"/>
    </source>
</evidence>
<evidence type="ECO:0000313" key="14">
    <source>
        <dbReference type="EMBL" id="GAM43220.1"/>
    </source>
</evidence>
<comment type="subcellular location">
    <subcellularLocation>
        <location evidence="2">Cytoplasm</location>
    </subcellularLocation>
    <subcellularLocation>
        <location evidence="1">Nucleus</location>
    </subcellularLocation>
</comment>
<protein>
    <recommendedName>
        <fullName evidence="16">CCR4-NOT transcription complex subunit 3</fullName>
    </recommendedName>
</protein>
<dbReference type="Proteomes" id="UP000053095">
    <property type="component" value="Unassembled WGS sequence"/>
</dbReference>
<dbReference type="FunFam" id="2.30.30.1020:FF:000006">
    <property type="entry name" value="CCR4-NOT transcription complex, subunit 3"/>
    <property type="match status" value="1"/>
</dbReference>
<dbReference type="GO" id="GO:0006355">
    <property type="term" value="P:regulation of DNA-templated transcription"/>
    <property type="evidence" value="ECO:0007669"/>
    <property type="project" value="InterPro"/>
</dbReference>
<evidence type="ECO:0000256" key="11">
    <source>
        <dbReference type="SAM" id="MobiDB-lite"/>
    </source>
</evidence>
<reference evidence="15" key="1">
    <citation type="journal article" date="2015" name="Genome Announc.">
        <title>Draft genome sequence of Talaromyces cellulolyticus strain Y-94, a source of lignocellulosic biomass-degrading enzymes.</title>
        <authorList>
            <person name="Fujii T."/>
            <person name="Koike H."/>
            <person name="Sawayama S."/>
            <person name="Yano S."/>
            <person name="Inoue H."/>
        </authorList>
    </citation>
    <scope>NUCLEOTIDE SEQUENCE [LARGE SCALE GENOMIC DNA]</scope>
    <source>
        <strain evidence="15">Y-94</strain>
    </source>
</reference>
<evidence type="ECO:0000259" key="12">
    <source>
        <dbReference type="Pfam" id="PF04065"/>
    </source>
</evidence>
<keyword evidence="15" id="KW-1185">Reference proteome</keyword>
<dbReference type="GO" id="GO:0000289">
    <property type="term" value="P:nuclear-transcribed mRNA poly(A) tail shortening"/>
    <property type="evidence" value="ECO:0007669"/>
    <property type="project" value="UniProtKB-ARBA"/>
</dbReference>
<feature type="domain" description="NOT2/NOT3/NOT5 C-terminal" evidence="13">
    <location>
        <begin position="426"/>
        <end position="555"/>
    </location>
</feature>
<keyword evidence="8" id="KW-0804">Transcription</keyword>
<evidence type="ECO:0000256" key="2">
    <source>
        <dbReference type="ARBA" id="ARBA00004496"/>
    </source>
</evidence>
<evidence type="ECO:0000259" key="13">
    <source>
        <dbReference type="Pfam" id="PF04153"/>
    </source>
</evidence>
<feature type="coiled-coil region" evidence="10">
    <location>
        <begin position="33"/>
        <end position="60"/>
    </location>
</feature>